<dbReference type="EMBL" id="CAKOGP040000524">
    <property type="protein sequence ID" value="CAJ1935898.1"/>
    <property type="molecule type" value="Genomic_DNA"/>
</dbReference>
<feature type="compositionally biased region" description="Basic and acidic residues" evidence="2">
    <location>
        <begin position="952"/>
        <end position="962"/>
    </location>
</feature>
<proteinExistence type="predicted"/>
<feature type="region of interest" description="Disordered" evidence="2">
    <location>
        <begin position="20"/>
        <end position="60"/>
    </location>
</feature>
<feature type="region of interest" description="Disordered" evidence="2">
    <location>
        <begin position="2089"/>
        <end position="2148"/>
    </location>
</feature>
<reference evidence="3" key="1">
    <citation type="submission" date="2023-08" db="EMBL/GenBank/DDBJ databases">
        <authorList>
            <person name="Audoor S."/>
            <person name="Bilcke G."/>
        </authorList>
    </citation>
    <scope>NUCLEOTIDE SEQUENCE</scope>
</reference>
<feature type="region of interest" description="Disordered" evidence="2">
    <location>
        <begin position="502"/>
        <end position="526"/>
    </location>
</feature>
<organism evidence="3 4">
    <name type="scientific">Cylindrotheca closterium</name>
    <dbReference type="NCBI Taxonomy" id="2856"/>
    <lineage>
        <taxon>Eukaryota</taxon>
        <taxon>Sar</taxon>
        <taxon>Stramenopiles</taxon>
        <taxon>Ochrophyta</taxon>
        <taxon>Bacillariophyta</taxon>
        <taxon>Bacillariophyceae</taxon>
        <taxon>Bacillariophycidae</taxon>
        <taxon>Bacillariales</taxon>
        <taxon>Bacillariaceae</taxon>
        <taxon>Cylindrotheca</taxon>
    </lineage>
</organism>
<dbReference type="PANTHER" id="PTHR12736:SF7">
    <property type="entry name" value="LANC-LIKE PROTEIN 3"/>
    <property type="match status" value="1"/>
</dbReference>
<feature type="region of interest" description="Disordered" evidence="2">
    <location>
        <begin position="240"/>
        <end position="282"/>
    </location>
</feature>
<feature type="region of interest" description="Disordered" evidence="2">
    <location>
        <begin position="1014"/>
        <end position="1038"/>
    </location>
</feature>
<keyword evidence="1" id="KW-0175">Coiled coil</keyword>
<evidence type="ECO:0000256" key="1">
    <source>
        <dbReference type="SAM" id="Coils"/>
    </source>
</evidence>
<evidence type="ECO:0000313" key="3">
    <source>
        <dbReference type="EMBL" id="CAJ1935898.1"/>
    </source>
</evidence>
<feature type="compositionally biased region" description="Basic residues" evidence="2">
    <location>
        <begin position="105"/>
        <end position="120"/>
    </location>
</feature>
<feature type="region of interest" description="Disordered" evidence="2">
    <location>
        <begin position="765"/>
        <end position="978"/>
    </location>
</feature>
<feature type="compositionally biased region" description="Polar residues" evidence="2">
    <location>
        <begin position="138"/>
        <end position="155"/>
    </location>
</feature>
<feature type="coiled-coil region" evidence="1">
    <location>
        <begin position="695"/>
        <end position="726"/>
    </location>
</feature>
<dbReference type="PANTHER" id="PTHR12736">
    <property type="entry name" value="LANC-LIKE PROTEIN"/>
    <property type="match status" value="1"/>
</dbReference>
<feature type="compositionally biased region" description="Polar residues" evidence="2">
    <location>
        <begin position="1208"/>
        <end position="1224"/>
    </location>
</feature>
<feature type="compositionally biased region" description="Low complexity" evidence="2">
    <location>
        <begin position="1226"/>
        <end position="1238"/>
    </location>
</feature>
<dbReference type="GO" id="GO:0031179">
    <property type="term" value="P:peptide modification"/>
    <property type="evidence" value="ECO:0007669"/>
    <property type="project" value="InterPro"/>
</dbReference>
<feature type="compositionally biased region" description="Polar residues" evidence="2">
    <location>
        <begin position="244"/>
        <end position="274"/>
    </location>
</feature>
<dbReference type="GO" id="GO:0005975">
    <property type="term" value="P:carbohydrate metabolic process"/>
    <property type="evidence" value="ECO:0007669"/>
    <property type="project" value="InterPro"/>
</dbReference>
<feature type="region of interest" description="Disordered" evidence="2">
    <location>
        <begin position="105"/>
        <end position="168"/>
    </location>
</feature>
<feature type="compositionally biased region" description="Polar residues" evidence="2">
    <location>
        <begin position="1297"/>
        <end position="1307"/>
    </location>
</feature>
<accession>A0AAD2CLR4</accession>
<dbReference type="PRINTS" id="PR01950">
    <property type="entry name" value="LANCSUPER"/>
</dbReference>
<feature type="compositionally biased region" description="Basic and acidic residues" evidence="2">
    <location>
        <begin position="882"/>
        <end position="895"/>
    </location>
</feature>
<gene>
    <name evidence="3" type="ORF">CYCCA115_LOCUS4952</name>
</gene>
<dbReference type="InterPro" id="IPR007822">
    <property type="entry name" value="LANC-like"/>
</dbReference>
<dbReference type="SUPFAM" id="SSF158745">
    <property type="entry name" value="LanC-like"/>
    <property type="match status" value="1"/>
</dbReference>
<feature type="compositionally biased region" description="Acidic residues" evidence="2">
    <location>
        <begin position="23"/>
        <end position="60"/>
    </location>
</feature>
<dbReference type="Gene3D" id="1.50.10.10">
    <property type="match status" value="1"/>
</dbReference>
<feature type="compositionally biased region" description="Basic and acidic residues" evidence="2">
    <location>
        <begin position="1311"/>
        <end position="1320"/>
    </location>
</feature>
<feature type="coiled-coil region" evidence="1">
    <location>
        <begin position="1444"/>
        <end position="1667"/>
    </location>
</feature>
<evidence type="ECO:0000256" key="2">
    <source>
        <dbReference type="SAM" id="MobiDB-lite"/>
    </source>
</evidence>
<dbReference type="Proteomes" id="UP001295423">
    <property type="component" value="Unassembled WGS sequence"/>
</dbReference>
<protein>
    <submittedName>
        <fullName evidence="3">Uncharacterized protein</fullName>
    </submittedName>
</protein>
<feature type="compositionally biased region" description="Polar residues" evidence="2">
    <location>
        <begin position="840"/>
        <end position="853"/>
    </location>
</feature>
<feature type="compositionally biased region" description="Polar residues" evidence="2">
    <location>
        <begin position="898"/>
        <end position="937"/>
    </location>
</feature>
<comment type="caution">
    <text evidence="3">The sequence shown here is derived from an EMBL/GenBank/DDBJ whole genome shotgun (WGS) entry which is preliminary data.</text>
</comment>
<feature type="compositionally biased region" description="Polar residues" evidence="2">
    <location>
        <begin position="795"/>
        <end position="808"/>
    </location>
</feature>
<feature type="compositionally biased region" description="Basic residues" evidence="2">
    <location>
        <begin position="1338"/>
        <end position="1347"/>
    </location>
</feature>
<keyword evidence="4" id="KW-1185">Reference proteome</keyword>
<name>A0AAD2CLR4_9STRA</name>
<feature type="region of interest" description="Disordered" evidence="2">
    <location>
        <begin position="1273"/>
        <end position="1366"/>
    </location>
</feature>
<feature type="region of interest" description="Disordered" evidence="2">
    <location>
        <begin position="1171"/>
        <end position="1258"/>
    </location>
</feature>
<feature type="compositionally biased region" description="Low complexity" evidence="2">
    <location>
        <begin position="355"/>
        <end position="377"/>
    </location>
</feature>
<dbReference type="InterPro" id="IPR012341">
    <property type="entry name" value="6hp_glycosidase-like_sf"/>
</dbReference>
<sequence>MASTLESFYSWTLPSPRVLSSLQEDDDISDASEYSSDDSEDHDSDDSNTESEEDLDDENDEPVQIARKLLFDCWKQDHSPAMGNLYDGGLGTYFVLMEYAQRRTNRKLKLRQRKRQRRKQPTNGMQTPKRHTLGGIGTSSPRGSVTPRSSSNSAPPNKAFFNSPPRKKRTSIYRSKHYLKQACDAAEKACQSYHQTMSTVTTSFMYQKQNNISIFQSEWVGARALYGVCLYHLEQEHVEPDPLSTGQTRLSLSSVKPTTSTPDRTSIASDSIQQDGEEKTSRAKSILDDLVEEMLEKASHERSNTVLSGRAGALQAIFWIRSQLRDPYWSQEAVVELAKQIVQGGILTVNTEATVTTEDTTHTSGPESPSTSSGLPGRQSYRHGNFRPPKLPKSDVTREGAIMGQIGILHTLLNLTAQEWNLIEEQVPGSKQMVHGKLDSLTVPLLPSKHPKDTPEHCTNWAHGATSLAFLWIQASQVFQSKSYLLEALDICDNIIWPKISGDDDDSDSEGVNNSASKTTRPPPMGLAKGTTGMAFLFLALSEYCPKPVSTLWLRRAEFLARMALEHSSLATSLAPTPMDMDHLSTVFPFDRTKQSNKQGFPLDAKDRYSLYHGQGGLATLLLQLQRPDHKVHMPLYSMGYSEQLLQPEDQLPQVKLVLDDIPDEPVFAEPAERSKEPEPVIEEEDLQVETQEEVEVVESESEEKEESLDDMLDEILDDNKETEKEEVVKEFVKPRPSAKAILPRPSFLMPKFQAQSNNSLFWSLQSDSNIGDSETYRPSLVNTAPDSAEKVQLRSYSQTNSRLSGMSLSEAAAAMTDAAKDPKAKVTKREEIKKRTKESAQPSDATRIQNIVPSDGSKVIVQETKNSEQEKKTVAAPSPSRADKEETQPKDSKLSKKSTPSRSKQNTEPPIKSSEVSHSSGTQRDSASTVHSNLGNLSAMKDTDNSGLIKTTKECSTKESPGKCSSHTKGVLLETPKRNTFPSLSAQQEMASTPQHQPTSVFERLATPLQKAKQNPKATPGHKIHRTRDSVPGSGGKVRMTRSGMLQQQAMLSAASKDVVLPMDGKMTLISSEDPPRDFVTPCRQRTSMQTTTQTLVGPGATVRMTRAAMLNQKVATPVKKGEGETPPKAKYRHSPLSRAFQIHSTKETLPGSSGKVRLTRSLMLKQQVLSAKTKGNQESSRSRDRQSEPMGALGSKVRLTRAAILKQQQTAPNTRQSWQGSLRGSGSNSEVSNHSSGLRKNPLKISTEKLPGAGPQVRLTRSAQLKMKALKPEVQQAMEDHRESRKPHPPLNLIYVSSNSSTTSILGDETSHPNERSQRSGFKKTKSPIACTARNQKPHQSKKKVAQVSQALKDEPSSMSAINGPRDIGIEEEILDDILDNILDDDEHATDAATETKASKEAERLAACINAEREAAEFQVEEEKEVTATVSTEKKDAELKAKQAAEAVRIAAEAQRMKAEKEAAELKAKQEAEAAAEAKRMKAEKEAAELKAKQAAEAVRIAAEAKRMKAEKEAAELKAKQETEAVRIAAEAERMKAEKEAAELEAKQAAEAVRIAAEAERMKAEKEAAELKAKQEAEAVRIAAEAERRKAEKEAAELKAKQEAEAVRIAAEAERRKAEKEAAELKAKQAAEAVRIAAEAERMKAEKEAAELKEEEEYAARIKAEAVASRIIAKTKAAEEAEFAHLNAGREGELVVKGEEAARVDAGKAEAAHIKAGLEDAEVKAMEEATAARVAAEKNSIEACMKAKKEAAEFKIEKEEATEIADKMKVTEEAQVAVSTHDATEAIAECKEDRVTIFLGDFVPVLVSEDGKPEERTLVKGASMVEEAPPITKQVNLFQDEWDNDSFVTESLRGFLDNANSKLEADLSDILSDGVVRNHSVERQTILSGGPVPVSDCDNQNEEKVLEDQNEVKGLEDEMPLEATKSEVLASKLADHELDQESDLAKAIISEADTTYPTGIILNEHQLTTACPTVAKLSASMAFGTLTMLPEEFLRVPDEKDEEEHEDLTPAESLESMLQCIDSSLFDEIAAITAVLGEDAILPRSRSTTSDVELLDELPSFVEGDEGMNVGPASSFDELFNGFSFNSDNQESYTGGGTSSKDAEVTSPQHGMSVAQIRRRKPVTEQAGSLDADTHSIPNRGGKKFE</sequence>
<feature type="compositionally biased region" description="Basic and acidic residues" evidence="2">
    <location>
        <begin position="819"/>
        <end position="834"/>
    </location>
</feature>
<feature type="compositionally biased region" description="Polar residues" evidence="2">
    <location>
        <begin position="510"/>
        <end position="520"/>
    </location>
</feature>
<dbReference type="GO" id="GO:0005886">
    <property type="term" value="C:plasma membrane"/>
    <property type="evidence" value="ECO:0007669"/>
    <property type="project" value="TreeGrafter"/>
</dbReference>
<dbReference type="CDD" id="cd06503">
    <property type="entry name" value="ATP-synt_Fo_b"/>
    <property type="match status" value="1"/>
</dbReference>
<evidence type="ECO:0000313" key="4">
    <source>
        <dbReference type="Proteomes" id="UP001295423"/>
    </source>
</evidence>
<feature type="region of interest" description="Disordered" evidence="2">
    <location>
        <begin position="355"/>
        <end position="395"/>
    </location>
</feature>